<dbReference type="EMBL" id="BJHW01000001">
    <property type="protein sequence ID" value="GDY49863.1"/>
    <property type="molecule type" value="Genomic_DNA"/>
</dbReference>
<keyword evidence="3" id="KW-1185">Reference proteome</keyword>
<reference evidence="2 3" key="1">
    <citation type="journal article" date="2020" name="Int. J. Syst. Evol. Microbiol.">
        <title>Reclassification of Streptomyces castelarensis and Streptomyces sporoclivatus as later heterotypic synonyms of Streptomyces antimycoticus.</title>
        <authorList>
            <person name="Komaki H."/>
            <person name="Tamura T."/>
        </authorList>
    </citation>
    <scope>NUCLEOTIDE SEQUENCE [LARGE SCALE GENOMIC DNA]</scope>
    <source>
        <strain evidence="2 3">NBRC 13459</strain>
    </source>
</reference>
<feature type="region of interest" description="Disordered" evidence="1">
    <location>
        <begin position="1"/>
        <end position="89"/>
    </location>
</feature>
<evidence type="ECO:0000313" key="2">
    <source>
        <dbReference type="EMBL" id="GDY49863.1"/>
    </source>
</evidence>
<dbReference type="Proteomes" id="UP000301309">
    <property type="component" value="Unassembled WGS sequence"/>
</dbReference>
<dbReference type="AlphaFoldDB" id="A0A4D4KVL8"/>
<name>A0A4D4KVL8_STRVO</name>
<gene>
    <name evidence="2" type="ORF">SVIO_004860</name>
</gene>
<protein>
    <submittedName>
        <fullName evidence="2">Uncharacterized protein</fullName>
    </submittedName>
</protein>
<evidence type="ECO:0000313" key="3">
    <source>
        <dbReference type="Proteomes" id="UP000301309"/>
    </source>
</evidence>
<sequence>MTSSRTPGEGPWSLAASWPEPVSGGGDDVGPEEPVAGIGDDDVDPAEIGECAVHDLTQRAPPPGGADRVRRPGSAGRGPPGHGHRVVHQPQWIRYGDGCRPVGGSALPDHLLQRRRLRPAGDGLVIEGGGADLWGGTNEFGTIHRVAAFGLSSVATPTPGGVADTQDIGVFMTAANDWTGTRGIAGFQDFSVT</sequence>
<proteinExistence type="predicted"/>
<accession>A0A4D4KVL8</accession>
<comment type="caution">
    <text evidence="2">The sequence shown here is derived from an EMBL/GenBank/DDBJ whole genome shotgun (WGS) entry which is preliminary data.</text>
</comment>
<evidence type="ECO:0000256" key="1">
    <source>
        <dbReference type="SAM" id="MobiDB-lite"/>
    </source>
</evidence>
<organism evidence="2 3">
    <name type="scientific">Streptomyces violaceusniger</name>
    <dbReference type="NCBI Taxonomy" id="68280"/>
    <lineage>
        <taxon>Bacteria</taxon>
        <taxon>Bacillati</taxon>
        <taxon>Actinomycetota</taxon>
        <taxon>Actinomycetes</taxon>
        <taxon>Kitasatosporales</taxon>
        <taxon>Streptomycetaceae</taxon>
        <taxon>Streptomyces</taxon>
        <taxon>Streptomyces violaceusniger group</taxon>
    </lineage>
</organism>